<dbReference type="InterPro" id="IPR041625">
    <property type="entry name" value="Beta-mannosidase_Ig"/>
</dbReference>
<evidence type="ECO:0000256" key="6">
    <source>
        <dbReference type="ARBA" id="ARBA00011738"/>
    </source>
</evidence>
<comment type="similarity">
    <text evidence="16">Belongs to the glycosyl hydrolase 2 family. Beta-mannosidase B subfamily.</text>
</comment>
<proteinExistence type="inferred from homology"/>
<feature type="domain" description="Glycoside hydrolase family 2 catalytic" evidence="20">
    <location>
        <begin position="320"/>
        <end position="437"/>
    </location>
</feature>
<keyword evidence="12" id="KW-1015">Disulfide bond</keyword>
<dbReference type="Pfam" id="PF00703">
    <property type="entry name" value="Glyco_hydro_2"/>
    <property type="match status" value="1"/>
</dbReference>
<dbReference type="PROSITE" id="PS50007">
    <property type="entry name" value="PIPLC_X_DOMAIN"/>
    <property type="match status" value="1"/>
</dbReference>
<comment type="function">
    <text evidence="2">Exoglycosidase that cleaves the single beta-linked mannose residue from the non-reducing end of all N-linked glycoprotein oligosaccharides.</text>
</comment>
<comment type="pathway">
    <text evidence="4">Glycan metabolism; N-glycan degradation.</text>
</comment>
<evidence type="ECO:0000256" key="2">
    <source>
        <dbReference type="ARBA" id="ARBA00003150"/>
    </source>
</evidence>
<keyword evidence="25" id="KW-1185">Reference proteome</keyword>
<evidence type="ECO:0000259" key="21">
    <source>
        <dbReference type="Pfam" id="PF17753"/>
    </source>
</evidence>
<dbReference type="Gene3D" id="2.60.40.10">
    <property type="entry name" value="Immunoglobulins"/>
    <property type="match status" value="2"/>
</dbReference>
<evidence type="ECO:0000256" key="12">
    <source>
        <dbReference type="ARBA" id="ARBA00023157"/>
    </source>
</evidence>
<gene>
    <name evidence="24" type="ORF">GCM10008938_51520</name>
</gene>
<keyword evidence="14" id="KW-0326">Glycosidase</keyword>
<evidence type="ECO:0000313" key="24">
    <source>
        <dbReference type="EMBL" id="GGJ59118.1"/>
    </source>
</evidence>
<dbReference type="Gene3D" id="3.20.20.80">
    <property type="entry name" value="Glycosidases"/>
    <property type="match status" value="1"/>
</dbReference>
<evidence type="ECO:0000256" key="4">
    <source>
        <dbReference type="ARBA" id="ARBA00004740"/>
    </source>
</evidence>
<organism evidence="24 25">
    <name type="scientific">Deinococcus roseus</name>
    <dbReference type="NCBI Taxonomy" id="392414"/>
    <lineage>
        <taxon>Bacteria</taxon>
        <taxon>Thermotogati</taxon>
        <taxon>Deinococcota</taxon>
        <taxon>Deinococci</taxon>
        <taxon>Deinococcales</taxon>
        <taxon>Deinococcaceae</taxon>
        <taxon>Deinococcus</taxon>
    </lineage>
</organism>
<keyword evidence="10" id="KW-0732">Signal</keyword>
<dbReference type="Pfam" id="PF17753">
    <property type="entry name" value="Ig_mannosidase"/>
    <property type="match status" value="1"/>
</dbReference>
<evidence type="ECO:0000256" key="8">
    <source>
        <dbReference type="ARBA" id="ARBA00015707"/>
    </source>
</evidence>
<evidence type="ECO:0000259" key="23">
    <source>
        <dbReference type="Pfam" id="PF22666"/>
    </source>
</evidence>
<feature type="domain" description="Beta-mannosidase Ig-fold" evidence="21">
    <location>
        <begin position="751"/>
        <end position="801"/>
    </location>
</feature>
<dbReference type="EMBL" id="BMOD01000048">
    <property type="protein sequence ID" value="GGJ59118.1"/>
    <property type="molecule type" value="Genomic_DNA"/>
</dbReference>
<keyword evidence="13" id="KW-0325">Glycoprotein</keyword>
<name>A0ABQ2DIS1_9DEIO</name>
<evidence type="ECO:0000256" key="11">
    <source>
        <dbReference type="ARBA" id="ARBA00022801"/>
    </source>
</evidence>
<comment type="subunit">
    <text evidence="5">Monomer.</text>
</comment>
<comment type="subcellular location">
    <subcellularLocation>
        <location evidence="3">Secreted</location>
    </subcellularLocation>
</comment>
<evidence type="ECO:0000256" key="1">
    <source>
        <dbReference type="ARBA" id="ARBA00000829"/>
    </source>
</evidence>
<evidence type="ECO:0000256" key="13">
    <source>
        <dbReference type="ARBA" id="ARBA00023180"/>
    </source>
</evidence>
<dbReference type="Pfam" id="PF02836">
    <property type="entry name" value="Glyco_hydro_2_C"/>
    <property type="match status" value="1"/>
</dbReference>
<dbReference type="InterPro" id="IPR054593">
    <property type="entry name" value="Beta-mannosidase-like_N2"/>
</dbReference>
<evidence type="ECO:0000256" key="16">
    <source>
        <dbReference type="ARBA" id="ARBA00038429"/>
    </source>
</evidence>
<evidence type="ECO:0000256" key="15">
    <source>
        <dbReference type="ARBA" id="ARBA00032581"/>
    </source>
</evidence>
<dbReference type="Proteomes" id="UP000632222">
    <property type="component" value="Unassembled WGS sequence"/>
</dbReference>
<dbReference type="InterPro" id="IPR036156">
    <property type="entry name" value="Beta-gal/glucu_dom_sf"/>
</dbReference>
<evidence type="ECO:0000256" key="3">
    <source>
        <dbReference type="ARBA" id="ARBA00004613"/>
    </source>
</evidence>
<dbReference type="Pfam" id="PF17786">
    <property type="entry name" value="Mannosidase_ig"/>
    <property type="match status" value="1"/>
</dbReference>
<dbReference type="SUPFAM" id="SSF49303">
    <property type="entry name" value="beta-Galactosidase/glucuronidase domain"/>
    <property type="match status" value="2"/>
</dbReference>
<dbReference type="EC" id="3.2.1.25" evidence="7"/>
<feature type="domain" description="Glycoside hydrolase family 2 immunoglobulin-like beta-sandwich" evidence="19">
    <location>
        <begin position="199"/>
        <end position="301"/>
    </location>
</feature>
<evidence type="ECO:0000313" key="25">
    <source>
        <dbReference type="Proteomes" id="UP000632222"/>
    </source>
</evidence>
<dbReference type="InterPro" id="IPR006102">
    <property type="entry name" value="Ig-like_GH2"/>
</dbReference>
<evidence type="ECO:0000259" key="22">
    <source>
        <dbReference type="Pfam" id="PF17786"/>
    </source>
</evidence>
<evidence type="ECO:0000256" key="7">
    <source>
        <dbReference type="ARBA" id="ARBA00012754"/>
    </source>
</evidence>
<evidence type="ECO:0000256" key="18">
    <source>
        <dbReference type="ARBA" id="ARBA00041614"/>
    </source>
</evidence>
<dbReference type="PANTHER" id="PTHR43730:SF1">
    <property type="entry name" value="BETA-MANNOSIDASE"/>
    <property type="match status" value="1"/>
</dbReference>
<dbReference type="InterPro" id="IPR013783">
    <property type="entry name" value="Ig-like_fold"/>
</dbReference>
<evidence type="ECO:0000256" key="14">
    <source>
        <dbReference type="ARBA" id="ARBA00023295"/>
    </source>
</evidence>
<evidence type="ECO:0000259" key="19">
    <source>
        <dbReference type="Pfam" id="PF00703"/>
    </source>
</evidence>
<comment type="catalytic activity">
    <reaction evidence="1">
        <text>Hydrolysis of terminal, non-reducing beta-D-mannose residues in beta-D-mannosides.</text>
        <dbReference type="EC" id="3.2.1.25"/>
    </reaction>
</comment>
<dbReference type="InterPro" id="IPR017853">
    <property type="entry name" value="GH"/>
</dbReference>
<dbReference type="RefSeq" id="WP_189009284.1">
    <property type="nucleotide sequence ID" value="NZ_BMOD01000048.1"/>
</dbReference>
<dbReference type="InterPro" id="IPR041447">
    <property type="entry name" value="Mannosidase_ig"/>
</dbReference>
<dbReference type="InterPro" id="IPR006103">
    <property type="entry name" value="Glyco_hydro_2_cat"/>
</dbReference>
<dbReference type="Gene3D" id="2.60.120.260">
    <property type="entry name" value="Galactose-binding domain-like"/>
    <property type="match status" value="1"/>
</dbReference>
<dbReference type="SUPFAM" id="SSF49785">
    <property type="entry name" value="Galactose-binding domain-like"/>
    <property type="match status" value="1"/>
</dbReference>
<feature type="domain" description="Beta-mannosidase-like galactose-binding" evidence="23">
    <location>
        <begin position="24"/>
        <end position="188"/>
    </location>
</feature>
<accession>A0ABQ2DIS1</accession>
<keyword evidence="9" id="KW-0964">Secreted</keyword>
<evidence type="ECO:0000256" key="5">
    <source>
        <dbReference type="ARBA" id="ARBA00011245"/>
    </source>
</evidence>
<comment type="caution">
    <text evidence="24">The sequence shown here is derived from an EMBL/GenBank/DDBJ whole genome shotgun (WGS) entry which is preliminary data.</text>
</comment>
<dbReference type="InterPro" id="IPR008979">
    <property type="entry name" value="Galactose-bd-like_sf"/>
</dbReference>
<dbReference type="PANTHER" id="PTHR43730">
    <property type="entry name" value="BETA-MANNOSIDASE"/>
    <property type="match status" value="1"/>
</dbReference>
<dbReference type="InterPro" id="IPR050887">
    <property type="entry name" value="Beta-mannosidase_GH2"/>
</dbReference>
<sequence>MTELPLDTAWKLKPRNPSLSLQDDFRSLDGWTPATVPGTVQWDLQKTGKIEDPFYGLNERNVQWIGEQDWLYSLNFQVDEQDLQAQHLHLDFQGLDTLCTVWLNGKQLLQSENMFVGHSVNVRPFVEKGQNTLHLLFESPLKKGKALEAQHGKRAVWNGNPSRVYIRKAQYHYGWDWGPTLLTTGPWQPIVLRAFEACIEDVHAPVEVSPALDHALIPVQVTLQGNMEGQTLRLSLLDPDGQLVQQQDVPAALKNAVLFKLENPQLWYPNGHGAQPLYTLQVLLTGEEKILSQKELNLGMRRLRVVQEAILGEEGSSFTFEINNQPIFAGGANWIPDDLILGRISDDQYRRRLTQAKDANMNMIRVWGGGIYEADVFYDLCDELGLLVWQDFMFGCGMYPAHPEFQASVRQEAEHQVRRLRNHPSLALWCGNNEDYQIAQSVGAYGPGGDESQFDALVIYEKLLREVCETLNPQTLYWPGSPFGGTDVYGKTVGDRHTWEIWHGPMAPYQEYKNYEGRFVSEFGLMSAPSLALIQQSMPENEWYPESETFVHHTKATGPNGKPDGARRLAVYQAENLRGHRNLEEYVYNTQLIQAEAMRYAYRDFRRRFEGPGKYAVSGALVWQLNDCWPVSSWAIIDSLEIAKPAYYTIKREMAPFSVGLHLEGPLHIWISSSHTQSQQAQIRLTAYTLQGEKTSEDLRDVLILPGRRTDLAPWTVQETPLVYFAELLIEGQIVARSSHFPEPYKYHTFADPELVVEHLENSIKITAQKPVKGLWLDTRHKTDWNDNFIDLQPGETRILEAPNLQGRTLTLRYLGADSAIEVKPQVVQA</sequence>
<keyword evidence="11" id="KW-0378">Hydrolase</keyword>
<protein>
    <recommendedName>
        <fullName evidence="8">Beta-mannosidase</fullName>
        <ecNumber evidence="7">3.2.1.25</ecNumber>
    </recommendedName>
    <alternativeName>
        <fullName evidence="17">Beta-mannosidase B</fullName>
    </alternativeName>
    <alternativeName>
        <fullName evidence="15">Lysosomal beta A mannosidase</fullName>
    </alternativeName>
    <alternativeName>
        <fullName evidence="18">Mannanase B</fullName>
    </alternativeName>
</protein>
<comment type="subunit">
    <text evidence="6">Homodimer.</text>
</comment>
<dbReference type="SUPFAM" id="SSF51445">
    <property type="entry name" value="(Trans)glycosidases"/>
    <property type="match status" value="1"/>
</dbReference>
<evidence type="ECO:0000259" key="20">
    <source>
        <dbReference type="Pfam" id="PF02836"/>
    </source>
</evidence>
<reference evidence="25" key="1">
    <citation type="journal article" date="2019" name="Int. J. Syst. Evol. Microbiol.">
        <title>The Global Catalogue of Microorganisms (GCM) 10K type strain sequencing project: providing services to taxonomists for standard genome sequencing and annotation.</title>
        <authorList>
            <consortium name="The Broad Institute Genomics Platform"/>
            <consortium name="The Broad Institute Genome Sequencing Center for Infectious Disease"/>
            <person name="Wu L."/>
            <person name="Ma J."/>
        </authorList>
    </citation>
    <scope>NUCLEOTIDE SEQUENCE [LARGE SCALE GENOMIC DNA]</scope>
    <source>
        <strain evidence="25">JCM 14370</strain>
    </source>
</reference>
<evidence type="ECO:0000256" key="9">
    <source>
        <dbReference type="ARBA" id="ARBA00022525"/>
    </source>
</evidence>
<evidence type="ECO:0000256" key="17">
    <source>
        <dbReference type="ARBA" id="ARBA00041069"/>
    </source>
</evidence>
<evidence type="ECO:0000256" key="10">
    <source>
        <dbReference type="ARBA" id="ARBA00022729"/>
    </source>
</evidence>
<feature type="domain" description="Mannosidase Ig/CBM-like" evidence="22">
    <location>
        <begin position="666"/>
        <end position="747"/>
    </location>
</feature>
<dbReference type="Pfam" id="PF22666">
    <property type="entry name" value="Glyco_hydro_2_N2"/>
    <property type="match status" value="1"/>
</dbReference>